<keyword evidence="1" id="KW-0472">Membrane</keyword>
<keyword evidence="1" id="KW-1133">Transmembrane helix</keyword>
<dbReference type="OrthoDB" id="3356051at2"/>
<keyword evidence="3" id="KW-0560">Oxidoreductase</keyword>
<dbReference type="InterPro" id="IPR002938">
    <property type="entry name" value="FAD-bd"/>
</dbReference>
<dbReference type="RefSeq" id="WP_039651807.1">
    <property type="nucleotide sequence ID" value="NZ_CP021080.1"/>
</dbReference>
<keyword evidence="3" id="KW-0503">Monooxygenase</keyword>
<evidence type="ECO:0000256" key="1">
    <source>
        <dbReference type="SAM" id="Phobius"/>
    </source>
</evidence>
<dbReference type="GO" id="GO:0071949">
    <property type="term" value="F:FAD binding"/>
    <property type="evidence" value="ECO:0007669"/>
    <property type="project" value="InterPro"/>
</dbReference>
<feature type="transmembrane region" description="Helical" evidence="1">
    <location>
        <begin position="19"/>
        <end position="37"/>
    </location>
</feature>
<dbReference type="AlphaFoldDB" id="A0A221P9S5"/>
<dbReference type="Gene3D" id="3.50.50.60">
    <property type="entry name" value="FAD/NAD(P)-binding domain"/>
    <property type="match status" value="1"/>
</dbReference>
<keyword evidence="4" id="KW-1185">Reference proteome</keyword>
<keyword evidence="1" id="KW-0812">Transmembrane</keyword>
<evidence type="ECO:0000313" key="4">
    <source>
        <dbReference type="Proteomes" id="UP000031501"/>
    </source>
</evidence>
<dbReference type="Pfam" id="PF01494">
    <property type="entry name" value="FAD_binding_3"/>
    <property type="match status" value="1"/>
</dbReference>
<gene>
    <name evidence="3" type="ORF">LK07_31660</name>
</gene>
<evidence type="ECO:0000259" key="2">
    <source>
        <dbReference type="Pfam" id="PF01494"/>
    </source>
</evidence>
<dbReference type="Proteomes" id="UP000031501">
    <property type="component" value="Chromosome"/>
</dbReference>
<dbReference type="InterPro" id="IPR051704">
    <property type="entry name" value="FAD_aromatic-hydroxylase"/>
</dbReference>
<dbReference type="GO" id="GO:0004497">
    <property type="term" value="F:monooxygenase activity"/>
    <property type="evidence" value="ECO:0007669"/>
    <property type="project" value="UniProtKB-KW"/>
</dbReference>
<dbReference type="STRING" id="1355015.LK06_030470"/>
<dbReference type="PANTHER" id="PTHR46865:SF8">
    <property type="entry name" value="POSSIBLE OXIDOREDUCTASE"/>
    <property type="match status" value="1"/>
</dbReference>
<reference evidence="3 4" key="1">
    <citation type="submission" date="2017-07" db="EMBL/GenBank/DDBJ databases">
        <title>Genome sequence of Streptomyces pluripotens MUSC 137T.</title>
        <authorList>
            <person name="Ser H.-L."/>
            <person name="Lee L.-H."/>
        </authorList>
    </citation>
    <scope>NUCLEOTIDE SEQUENCE [LARGE SCALE GENOMIC DNA]</scope>
    <source>
        <strain evidence="3 4">MUSC 137</strain>
    </source>
</reference>
<dbReference type="SUPFAM" id="SSF51905">
    <property type="entry name" value="FAD/NAD(P)-binding domain"/>
    <property type="match status" value="1"/>
</dbReference>
<sequence>MRTETDVTEQLRLAREDPFRVLIVGAGVAGLTLARLLRLRGLHPVLVERAAPEGEDGYMLGLMPFVDPVLHDLGVLDRYLEASVEMHQYRLHGASGAVLKDYSLDDAIGRFGHYRGIERGHLLRVLGVEQTPVAYRTTVTEIVQDEGLVHVTLAAGGKQLAVDVDALIAADGLHSATRSLVLDPRQVHPYDTSWGGWVAWTDSDADACGRYEETWGAGCFIGLYPVLDRVGVFVGGPRDVTSAGPAAFAQQVRRALRTLDGRHARALQAVADASDAYFWDMSDVRASTWTAGRVALLGDAAAGFLPTAGVGAAMAMESAAVLAGNLTTGNAASVPDALRAYEARQRPRVETAQDNSRRLARLMFRRGRTICRARDEATRFVGVNTALGPIRKLLAERAPSAHPSPGRPHRMH</sequence>
<accession>A0A221P9S5</accession>
<dbReference type="PRINTS" id="PR00420">
    <property type="entry name" value="RNGMNOXGNASE"/>
</dbReference>
<dbReference type="PANTHER" id="PTHR46865">
    <property type="entry name" value="OXIDOREDUCTASE-RELATED"/>
    <property type="match status" value="1"/>
</dbReference>
<proteinExistence type="predicted"/>
<dbReference type="InterPro" id="IPR036188">
    <property type="entry name" value="FAD/NAD-bd_sf"/>
</dbReference>
<dbReference type="EMBL" id="CP022433">
    <property type="protein sequence ID" value="ASN28836.1"/>
    <property type="molecule type" value="Genomic_DNA"/>
</dbReference>
<feature type="domain" description="FAD-binding" evidence="2">
    <location>
        <begin position="20"/>
        <end position="355"/>
    </location>
</feature>
<dbReference type="KEGG" id="splu:LK06_030470"/>
<organism evidence="3 4">
    <name type="scientific">Streptomyces pluripotens</name>
    <dbReference type="NCBI Taxonomy" id="1355015"/>
    <lineage>
        <taxon>Bacteria</taxon>
        <taxon>Bacillati</taxon>
        <taxon>Actinomycetota</taxon>
        <taxon>Actinomycetes</taxon>
        <taxon>Kitasatosporales</taxon>
        <taxon>Streptomycetaceae</taxon>
        <taxon>Streptomyces</taxon>
    </lineage>
</organism>
<protein>
    <submittedName>
        <fullName evidence="3">FAD-dependent monooxygenase</fullName>
    </submittedName>
</protein>
<name>A0A221P9S5_9ACTN</name>
<evidence type="ECO:0000313" key="3">
    <source>
        <dbReference type="EMBL" id="ASN28836.1"/>
    </source>
</evidence>